<sequence>MKINQKKQKERFKEQKMTKRKCNPSKIKEVMKKMQLSLHIKMKEIKVRGFWKKKQKKTRSRQPPTKERKWKKQAEINMRKRRMEKRGKPLEMKRGEKEKRTRERKQMKKRFIKT</sequence>
<feature type="region of interest" description="Disordered" evidence="1">
    <location>
        <begin position="1"/>
        <end position="23"/>
    </location>
</feature>
<organism evidence="2 3">
    <name type="scientific">Ceratopteris richardii</name>
    <name type="common">Triangle waterfern</name>
    <dbReference type="NCBI Taxonomy" id="49495"/>
    <lineage>
        <taxon>Eukaryota</taxon>
        <taxon>Viridiplantae</taxon>
        <taxon>Streptophyta</taxon>
        <taxon>Embryophyta</taxon>
        <taxon>Tracheophyta</taxon>
        <taxon>Polypodiopsida</taxon>
        <taxon>Polypodiidae</taxon>
        <taxon>Polypodiales</taxon>
        <taxon>Pteridineae</taxon>
        <taxon>Pteridaceae</taxon>
        <taxon>Parkerioideae</taxon>
        <taxon>Ceratopteris</taxon>
    </lineage>
</organism>
<feature type="compositionally biased region" description="Basic and acidic residues" evidence="1">
    <location>
        <begin position="64"/>
        <end position="78"/>
    </location>
</feature>
<dbReference type="AlphaFoldDB" id="A0A8T2T5N6"/>
<evidence type="ECO:0000313" key="2">
    <source>
        <dbReference type="EMBL" id="KAH7414786.1"/>
    </source>
</evidence>
<feature type="compositionally biased region" description="Basic residues" evidence="1">
    <location>
        <begin position="102"/>
        <end position="114"/>
    </location>
</feature>
<feature type="region of interest" description="Disordered" evidence="1">
    <location>
        <begin position="49"/>
        <end position="114"/>
    </location>
</feature>
<evidence type="ECO:0000313" key="3">
    <source>
        <dbReference type="Proteomes" id="UP000825935"/>
    </source>
</evidence>
<name>A0A8T2T5N6_CERRI</name>
<feature type="compositionally biased region" description="Basic residues" evidence="1">
    <location>
        <begin position="1"/>
        <end position="10"/>
    </location>
</feature>
<keyword evidence="3" id="KW-1185">Reference proteome</keyword>
<dbReference type="EMBL" id="CM035419">
    <property type="protein sequence ID" value="KAH7414786.1"/>
    <property type="molecule type" value="Genomic_DNA"/>
</dbReference>
<feature type="compositionally biased region" description="Basic residues" evidence="1">
    <location>
        <begin position="49"/>
        <end position="60"/>
    </location>
</feature>
<protein>
    <submittedName>
        <fullName evidence="2">Uncharacterized protein</fullName>
    </submittedName>
</protein>
<proteinExistence type="predicted"/>
<gene>
    <name evidence="2" type="ORF">KP509_14G011400</name>
</gene>
<evidence type="ECO:0000256" key="1">
    <source>
        <dbReference type="SAM" id="MobiDB-lite"/>
    </source>
</evidence>
<dbReference type="Proteomes" id="UP000825935">
    <property type="component" value="Chromosome 14"/>
</dbReference>
<accession>A0A8T2T5N6</accession>
<reference evidence="2" key="1">
    <citation type="submission" date="2021-08" db="EMBL/GenBank/DDBJ databases">
        <title>WGS assembly of Ceratopteris richardii.</title>
        <authorList>
            <person name="Marchant D.B."/>
            <person name="Chen G."/>
            <person name="Jenkins J."/>
            <person name="Shu S."/>
            <person name="Leebens-Mack J."/>
            <person name="Grimwood J."/>
            <person name="Schmutz J."/>
            <person name="Soltis P."/>
            <person name="Soltis D."/>
            <person name="Chen Z.-H."/>
        </authorList>
    </citation>
    <scope>NUCLEOTIDE SEQUENCE</scope>
    <source>
        <strain evidence="2">Whitten #5841</strain>
        <tissue evidence="2">Leaf</tissue>
    </source>
</reference>
<comment type="caution">
    <text evidence="2">The sequence shown here is derived from an EMBL/GenBank/DDBJ whole genome shotgun (WGS) entry which is preliminary data.</text>
</comment>
<feature type="compositionally biased region" description="Basic and acidic residues" evidence="1">
    <location>
        <begin position="86"/>
        <end position="101"/>
    </location>
</feature>